<protein>
    <submittedName>
        <fullName evidence="2">Uncharacterized protein</fullName>
    </submittedName>
</protein>
<gene>
    <name evidence="2" type="ORF">SAMN04488696_1529</name>
</gene>
<accession>A0A1I4REK9</accession>
<evidence type="ECO:0000256" key="1">
    <source>
        <dbReference type="SAM" id="Phobius"/>
    </source>
</evidence>
<reference evidence="3" key="1">
    <citation type="submission" date="2016-10" db="EMBL/GenBank/DDBJ databases">
        <authorList>
            <person name="Varghese N."/>
            <person name="Submissions S."/>
        </authorList>
    </citation>
    <scope>NUCLEOTIDE SEQUENCE [LARGE SCALE GENOMIC DNA]</scope>
    <source>
        <strain evidence="3">Mob M</strain>
    </source>
</reference>
<keyword evidence="1" id="KW-0472">Membrane</keyword>
<feature type="transmembrane region" description="Helical" evidence="1">
    <location>
        <begin position="140"/>
        <end position="162"/>
    </location>
</feature>
<dbReference type="Proteomes" id="UP000198535">
    <property type="component" value="Unassembled WGS sequence"/>
</dbReference>
<name>A0A1I4REK9_9EURY</name>
<evidence type="ECO:0000313" key="2">
    <source>
        <dbReference type="EMBL" id="SFM50645.1"/>
    </source>
</evidence>
<feature type="transmembrane region" description="Helical" evidence="1">
    <location>
        <begin position="20"/>
        <end position="39"/>
    </location>
</feature>
<organism evidence="2 3">
    <name type="scientific">Methanolobus profundi</name>
    <dbReference type="NCBI Taxonomy" id="487685"/>
    <lineage>
        <taxon>Archaea</taxon>
        <taxon>Methanobacteriati</taxon>
        <taxon>Methanobacteriota</taxon>
        <taxon>Stenosarchaea group</taxon>
        <taxon>Methanomicrobia</taxon>
        <taxon>Methanosarcinales</taxon>
        <taxon>Methanosarcinaceae</taxon>
        <taxon>Methanolobus</taxon>
    </lineage>
</organism>
<dbReference type="STRING" id="487685.SAMN04488696_1529"/>
<dbReference type="EMBL" id="FOUJ01000002">
    <property type="protein sequence ID" value="SFM50645.1"/>
    <property type="molecule type" value="Genomic_DNA"/>
</dbReference>
<keyword evidence="1" id="KW-1133">Transmembrane helix</keyword>
<dbReference type="AlphaFoldDB" id="A0A1I4REK9"/>
<keyword evidence="1" id="KW-0812">Transmembrane</keyword>
<evidence type="ECO:0000313" key="3">
    <source>
        <dbReference type="Proteomes" id="UP000198535"/>
    </source>
</evidence>
<dbReference type="RefSeq" id="WP_091935538.1">
    <property type="nucleotide sequence ID" value="NZ_FOUJ01000002.1"/>
</dbReference>
<proteinExistence type="predicted"/>
<feature type="transmembrane region" description="Helical" evidence="1">
    <location>
        <begin position="107"/>
        <end position="128"/>
    </location>
</feature>
<keyword evidence="3" id="KW-1185">Reference proteome</keyword>
<sequence>MDTELSNGKLIRVDIPKDWSMTIIFLFPYIALFILVPLSSRCFACELLKYAVFYLSYIALILQDRTNIGLTQNEMIINRAFFGPRVISKKDIIHTEVKKNFFHTIRYPAYILMIILLIYSINNAYSGIHRAILNDHTTEAMVTLFLSRTLIIVLLGTIFYIMDKRSRTPDVLEISTNDRKYNIYTPDPEEFRTMVNKDTQVNSNGSER</sequence>